<proteinExistence type="predicted"/>
<evidence type="ECO:0000313" key="3">
    <source>
        <dbReference type="Proteomes" id="UP000018050"/>
    </source>
</evidence>
<feature type="region of interest" description="Disordered" evidence="1">
    <location>
        <begin position="145"/>
        <end position="172"/>
    </location>
</feature>
<gene>
    <name evidence="2" type="ORF">EAH_00000200</name>
</gene>
<dbReference type="Proteomes" id="UP000018050">
    <property type="component" value="Unassembled WGS sequence"/>
</dbReference>
<organism evidence="2 3">
    <name type="scientific">Eimeria acervulina</name>
    <name type="common">Coccidian parasite</name>
    <dbReference type="NCBI Taxonomy" id="5801"/>
    <lineage>
        <taxon>Eukaryota</taxon>
        <taxon>Sar</taxon>
        <taxon>Alveolata</taxon>
        <taxon>Apicomplexa</taxon>
        <taxon>Conoidasida</taxon>
        <taxon>Coccidia</taxon>
        <taxon>Eucoccidiorida</taxon>
        <taxon>Eimeriorina</taxon>
        <taxon>Eimeriidae</taxon>
        <taxon>Eimeria</taxon>
    </lineage>
</organism>
<dbReference type="VEuPathDB" id="ToxoDB:EAH_00000200"/>
<dbReference type="AlphaFoldDB" id="U6G742"/>
<accession>U6G742</accession>
<dbReference type="EMBL" id="HG670307">
    <property type="protein sequence ID" value="CDI76041.1"/>
    <property type="molecule type" value="Genomic_DNA"/>
</dbReference>
<feature type="compositionally biased region" description="Low complexity" evidence="1">
    <location>
        <begin position="152"/>
        <end position="161"/>
    </location>
</feature>
<dbReference type="RefSeq" id="XP_013253335.1">
    <property type="nucleotide sequence ID" value="XM_013397881.1"/>
</dbReference>
<dbReference type="OrthoDB" id="345324at2759"/>
<evidence type="ECO:0000256" key="1">
    <source>
        <dbReference type="SAM" id="MobiDB-lite"/>
    </source>
</evidence>
<feature type="compositionally biased region" description="Basic residues" evidence="1">
    <location>
        <begin position="162"/>
        <end position="172"/>
    </location>
</feature>
<reference evidence="2" key="2">
    <citation type="submission" date="2013-10" db="EMBL/GenBank/DDBJ databases">
        <authorList>
            <person name="Aslett M."/>
        </authorList>
    </citation>
    <scope>NUCLEOTIDE SEQUENCE</scope>
    <source>
        <strain evidence="2">Houghton</strain>
    </source>
</reference>
<keyword evidence="3" id="KW-1185">Reference proteome</keyword>
<name>U6G742_EIMAC</name>
<sequence>MATTTYPSPYPAYTETYLTPEGYIQGDSSINSMAYYAGGPDPTQSCAPVAQQIHHKDAIEVQQFDPMPAYNYFPPTSPPLYEPAAGSLGINYQDPKMQTFCHAFGNDFSFYNTTANSGMPQGYHIAMQGFPEAVEARAAIKKEIHTPPSMVQQAQPDAQQAKKNKRRSMACC</sequence>
<protein>
    <submittedName>
        <fullName evidence="2">Uncharacterized protein</fullName>
    </submittedName>
</protein>
<dbReference type="GeneID" id="25268090"/>
<reference evidence="2" key="1">
    <citation type="submission" date="2013-10" db="EMBL/GenBank/DDBJ databases">
        <title>Genomic analysis of the causative agents of coccidiosis in chickens.</title>
        <authorList>
            <person name="Reid A.J."/>
            <person name="Blake D."/>
            <person name="Billington K."/>
            <person name="Browne H."/>
            <person name="Dunn M."/>
            <person name="Hung S."/>
            <person name="Kawahara F."/>
            <person name="Miranda-Saavedra D."/>
            <person name="Mourier T."/>
            <person name="Nagra H."/>
            <person name="Otto T.D."/>
            <person name="Rawlings N."/>
            <person name="Sanchez A."/>
            <person name="Sanders M."/>
            <person name="Subramaniam C."/>
            <person name="Tay Y."/>
            <person name="Dear P."/>
            <person name="Doerig C."/>
            <person name="Gruber A."/>
            <person name="Parkinson J."/>
            <person name="Shirley M."/>
            <person name="Wan K.L."/>
            <person name="Berriman M."/>
            <person name="Tomley F."/>
            <person name="Pain A."/>
        </authorList>
    </citation>
    <scope>NUCLEOTIDE SEQUENCE</scope>
    <source>
        <strain evidence="2">Houghton</strain>
    </source>
</reference>
<dbReference type="OMA" id="FTEQYAD"/>
<evidence type="ECO:0000313" key="2">
    <source>
        <dbReference type="EMBL" id="CDI76041.1"/>
    </source>
</evidence>